<proteinExistence type="predicted"/>
<dbReference type="AlphaFoldDB" id="A0AAN7AVQ6"/>
<keyword evidence="3" id="KW-1185">Reference proteome</keyword>
<organism evidence="2 3">
    <name type="scientific">Triangularia verruculosa</name>
    <dbReference type="NCBI Taxonomy" id="2587418"/>
    <lineage>
        <taxon>Eukaryota</taxon>
        <taxon>Fungi</taxon>
        <taxon>Dikarya</taxon>
        <taxon>Ascomycota</taxon>
        <taxon>Pezizomycotina</taxon>
        <taxon>Sordariomycetes</taxon>
        <taxon>Sordariomycetidae</taxon>
        <taxon>Sordariales</taxon>
        <taxon>Podosporaceae</taxon>
        <taxon>Triangularia</taxon>
    </lineage>
</organism>
<sequence length="121" mass="14142">MGISTSSATRRPTSSKRARRKAGDLHSELYCAIYTPHFGNFYHWAFTVFNGATREWHIFEVVQDEQDGPFRAERRLADPQRSHYVMDIWDVIKQSDMIDKDTWNTAGQTSKVRQHVYYTPA</sequence>
<gene>
    <name evidence="2" type="ORF">QBC40DRAFT_294359</name>
</gene>
<name>A0AAN7AVQ6_9PEZI</name>
<protein>
    <submittedName>
        <fullName evidence="2">Uncharacterized protein</fullName>
    </submittedName>
</protein>
<reference evidence="2" key="2">
    <citation type="submission" date="2023-05" db="EMBL/GenBank/DDBJ databases">
        <authorList>
            <consortium name="Lawrence Berkeley National Laboratory"/>
            <person name="Steindorff A."/>
            <person name="Hensen N."/>
            <person name="Bonometti L."/>
            <person name="Westerberg I."/>
            <person name="Brannstrom I.O."/>
            <person name="Guillou S."/>
            <person name="Cros-Aarteil S."/>
            <person name="Calhoun S."/>
            <person name="Haridas S."/>
            <person name="Kuo A."/>
            <person name="Mondo S."/>
            <person name="Pangilinan J."/>
            <person name="Riley R."/>
            <person name="Labutti K."/>
            <person name="Andreopoulos B."/>
            <person name="Lipzen A."/>
            <person name="Chen C."/>
            <person name="Yanf M."/>
            <person name="Daum C."/>
            <person name="Ng V."/>
            <person name="Clum A."/>
            <person name="Ohm R."/>
            <person name="Martin F."/>
            <person name="Silar P."/>
            <person name="Natvig D."/>
            <person name="Lalanne C."/>
            <person name="Gautier V."/>
            <person name="Ament-Velasquez S.L."/>
            <person name="Kruys A."/>
            <person name="Hutchinson M.I."/>
            <person name="Powell A.J."/>
            <person name="Barry K."/>
            <person name="Miller A.N."/>
            <person name="Grigoriev I.V."/>
            <person name="Debuchy R."/>
            <person name="Gladieux P."/>
            <person name="Thoren M.H."/>
            <person name="Johannesson H."/>
        </authorList>
    </citation>
    <scope>NUCLEOTIDE SEQUENCE</scope>
    <source>
        <strain evidence="2">CBS 315.58</strain>
    </source>
</reference>
<evidence type="ECO:0000313" key="2">
    <source>
        <dbReference type="EMBL" id="KAK4202986.1"/>
    </source>
</evidence>
<evidence type="ECO:0000313" key="3">
    <source>
        <dbReference type="Proteomes" id="UP001303160"/>
    </source>
</evidence>
<evidence type="ECO:0000256" key="1">
    <source>
        <dbReference type="SAM" id="MobiDB-lite"/>
    </source>
</evidence>
<dbReference type="Proteomes" id="UP001303160">
    <property type="component" value="Unassembled WGS sequence"/>
</dbReference>
<comment type="caution">
    <text evidence="2">The sequence shown here is derived from an EMBL/GenBank/DDBJ whole genome shotgun (WGS) entry which is preliminary data.</text>
</comment>
<accession>A0AAN7AVQ6</accession>
<feature type="region of interest" description="Disordered" evidence="1">
    <location>
        <begin position="1"/>
        <end position="23"/>
    </location>
</feature>
<dbReference type="EMBL" id="MU863893">
    <property type="protein sequence ID" value="KAK4202986.1"/>
    <property type="molecule type" value="Genomic_DNA"/>
</dbReference>
<reference evidence="2" key="1">
    <citation type="journal article" date="2023" name="Mol. Phylogenet. Evol.">
        <title>Genome-scale phylogeny and comparative genomics of the fungal order Sordariales.</title>
        <authorList>
            <person name="Hensen N."/>
            <person name="Bonometti L."/>
            <person name="Westerberg I."/>
            <person name="Brannstrom I.O."/>
            <person name="Guillou S."/>
            <person name="Cros-Aarteil S."/>
            <person name="Calhoun S."/>
            <person name="Haridas S."/>
            <person name="Kuo A."/>
            <person name="Mondo S."/>
            <person name="Pangilinan J."/>
            <person name="Riley R."/>
            <person name="LaButti K."/>
            <person name="Andreopoulos B."/>
            <person name="Lipzen A."/>
            <person name="Chen C."/>
            <person name="Yan M."/>
            <person name="Daum C."/>
            <person name="Ng V."/>
            <person name="Clum A."/>
            <person name="Steindorff A."/>
            <person name="Ohm R.A."/>
            <person name="Martin F."/>
            <person name="Silar P."/>
            <person name="Natvig D.O."/>
            <person name="Lalanne C."/>
            <person name="Gautier V."/>
            <person name="Ament-Velasquez S.L."/>
            <person name="Kruys A."/>
            <person name="Hutchinson M.I."/>
            <person name="Powell A.J."/>
            <person name="Barry K."/>
            <person name="Miller A.N."/>
            <person name="Grigoriev I.V."/>
            <person name="Debuchy R."/>
            <person name="Gladieux P."/>
            <person name="Hiltunen Thoren M."/>
            <person name="Johannesson H."/>
        </authorList>
    </citation>
    <scope>NUCLEOTIDE SEQUENCE</scope>
    <source>
        <strain evidence="2">CBS 315.58</strain>
    </source>
</reference>
<feature type="compositionally biased region" description="Low complexity" evidence="1">
    <location>
        <begin position="1"/>
        <end position="12"/>
    </location>
</feature>